<dbReference type="WBParaSite" id="ALUE_0000581301-mRNA-1">
    <property type="protein sequence ID" value="ALUE_0000581301-mRNA-1"/>
    <property type="gene ID" value="ALUE_0000581301"/>
</dbReference>
<dbReference type="Gene3D" id="3.30.200.20">
    <property type="entry name" value="Phosphorylase Kinase, domain 1"/>
    <property type="match status" value="1"/>
</dbReference>
<evidence type="ECO:0000256" key="3">
    <source>
        <dbReference type="ARBA" id="ARBA00022679"/>
    </source>
</evidence>
<dbReference type="InterPro" id="IPR011009">
    <property type="entry name" value="Kinase-like_dom_sf"/>
</dbReference>
<evidence type="ECO:0000256" key="1">
    <source>
        <dbReference type="ARBA" id="ARBA00012513"/>
    </source>
</evidence>
<organism evidence="11 12">
    <name type="scientific">Ascaris lumbricoides</name>
    <name type="common">Giant roundworm</name>
    <dbReference type="NCBI Taxonomy" id="6252"/>
    <lineage>
        <taxon>Eukaryota</taxon>
        <taxon>Metazoa</taxon>
        <taxon>Ecdysozoa</taxon>
        <taxon>Nematoda</taxon>
        <taxon>Chromadorea</taxon>
        <taxon>Rhabditida</taxon>
        <taxon>Spirurina</taxon>
        <taxon>Ascaridomorpha</taxon>
        <taxon>Ascaridoidea</taxon>
        <taxon>Ascarididae</taxon>
        <taxon>Ascaris</taxon>
    </lineage>
</organism>
<name>A0A9J2P8T3_ASCLU</name>
<dbReference type="GO" id="GO:0005634">
    <property type="term" value="C:nucleus"/>
    <property type="evidence" value="ECO:0007669"/>
    <property type="project" value="TreeGrafter"/>
</dbReference>
<evidence type="ECO:0000256" key="4">
    <source>
        <dbReference type="ARBA" id="ARBA00022741"/>
    </source>
</evidence>
<keyword evidence="6 9" id="KW-0067">ATP-binding</keyword>
<evidence type="ECO:0000259" key="10">
    <source>
        <dbReference type="PROSITE" id="PS50011"/>
    </source>
</evidence>
<sequence>MPERIRITEGLICGTVLRRKALRSKVILADQFHPSSTSPGFALLVAVDEGVVYKHEAFGDSSGQWAVGVFAVLMKTLDLECGTVLVLQCSSLLKCLVGDCKRLANSMRAANLSSERELIDEFNDVNENMPMNYWDYENHTVVWNDMDDYQLVQRLGRGKYSEVFEAVRMSTNQKCVVKVLKPVRKMKIKREIKVLENLRQGVNIITLLDVVKDPVSRTPALIFEYVNNCRPLFPSICQALTDLDVRYYLNELLKALDYCHSQGIMHRDVKPQNIAIDHHRRTVTFFSPYSSSASVSLDAVLRLLDWGLAEFYHPKQQYNIRVASRSFKAPELLINYQVRSVSHPILADFKAIYSFFRQSISLSSKAFSLPSVFSPETLAIALIRTLHDISECYSPPAELNSLTIFRARLTFFAPVLDSAALMQLIVSCRCINSQAFQFYDYSLDMWSVGCVLAGIIFKKDPFFHGNDNSDQLVRIAKVLGTKGLYDYIGKYEIELDASFDDILGCHSRKSWHRFTNRDNRHLATPDALDLLDRLLRYDHQERLTAKEAMNHAYFSPLAEQSNMKHVCRVASGGDASEPCCSRMTAAGDDNTAAKESTVY</sequence>
<keyword evidence="5" id="KW-0418">Kinase</keyword>
<dbReference type="GO" id="GO:0005956">
    <property type="term" value="C:protein kinase CK2 complex"/>
    <property type="evidence" value="ECO:0007669"/>
    <property type="project" value="TreeGrafter"/>
</dbReference>
<evidence type="ECO:0000256" key="2">
    <source>
        <dbReference type="ARBA" id="ARBA00022527"/>
    </source>
</evidence>
<keyword evidence="2" id="KW-0723">Serine/threonine-protein kinase</keyword>
<dbReference type="SMART" id="SM00220">
    <property type="entry name" value="S_TKc"/>
    <property type="match status" value="1"/>
</dbReference>
<keyword evidence="3" id="KW-0808">Transferase</keyword>
<dbReference type="Pfam" id="PF00069">
    <property type="entry name" value="Pkinase"/>
    <property type="match status" value="2"/>
</dbReference>
<evidence type="ECO:0000313" key="11">
    <source>
        <dbReference type="Proteomes" id="UP000036681"/>
    </source>
</evidence>
<comment type="catalytic activity">
    <reaction evidence="7">
        <text>L-threonyl-[protein] + ATP = O-phospho-L-threonyl-[protein] + ADP + H(+)</text>
        <dbReference type="Rhea" id="RHEA:46608"/>
        <dbReference type="Rhea" id="RHEA-COMP:11060"/>
        <dbReference type="Rhea" id="RHEA-COMP:11605"/>
        <dbReference type="ChEBI" id="CHEBI:15378"/>
        <dbReference type="ChEBI" id="CHEBI:30013"/>
        <dbReference type="ChEBI" id="CHEBI:30616"/>
        <dbReference type="ChEBI" id="CHEBI:61977"/>
        <dbReference type="ChEBI" id="CHEBI:456216"/>
        <dbReference type="EC" id="2.7.11.1"/>
    </reaction>
</comment>
<dbReference type="AlphaFoldDB" id="A0A9J2P8T3"/>
<dbReference type="InterPro" id="IPR000719">
    <property type="entry name" value="Prot_kinase_dom"/>
</dbReference>
<protein>
    <recommendedName>
        <fullName evidence="1">non-specific serine/threonine protein kinase</fullName>
        <ecNumber evidence="1">2.7.11.1</ecNumber>
    </recommendedName>
</protein>
<dbReference type="FunFam" id="3.30.200.20:FF:000088">
    <property type="entry name" value="Casein kinase II subunit alpha"/>
    <property type="match status" value="1"/>
</dbReference>
<dbReference type="PANTHER" id="PTHR24054:SF0">
    <property type="entry name" value="CASEIN KINASE II SUBUNIT ALPHA"/>
    <property type="match status" value="1"/>
</dbReference>
<dbReference type="Gene3D" id="1.10.510.10">
    <property type="entry name" value="Transferase(Phosphotransferase) domain 1"/>
    <property type="match status" value="2"/>
</dbReference>
<keyword evidence="4 9" id="KW-0547">Nucleotide-binding</keyword>
<dbReference type="EC" id="2.7.11.1" evidence="1"/>
<proteinExistence type="predicted"/>
<evidence type="ECO:0000256" key="6">
    <source>
        <dbReference type="ARBA" id="ARBA00022840"/>
    </source>
</evidence>
<feature type="binding site" evidence="9">
    <location>
        <position position="178"/>
    </location>
    <ligand>
        <name>ATP</name>
        <dbReference type="ChEBI" id="CHEBI:30616"/>
    </ligand>
</feature>
<dbReference type="SUPFAM" id="SSF56112">
    <property type="entry name" value="Protein kinase-like (PK-like)"/>
    <property type="match status" value="1"/>
</dbReference>
<comment type="catalytic activity">
    <reaction evidence="8">
        <text>L-seryl-[protein] + ATP = O-phospho-L-seryl-[protein] + ADP + H(+)</text>
        <dbReference type="Rhea" id="RHEA:17989"/>
        <dbReference type="Rhea" id="RHEA-COMP:9863"/>
        <dbReference type="Rhea" id="RHEA-COMP:11604"/>
        <dbReference type="ChEBI" id="CHEBI:15378"/>
        <dbReference type="ChEBI" id="CHEBI:29999"/>
        <dbReference type="ChEBI" id="CHEBI:30616"/>
        <dbReference type="ChEBI" id="CHEBI:83421"/>
        <dbReference type="ChEBI" id="CHEBI:456216"/>
        <dbReference type="EC" id="2.7.11.1"/>
    </reaction>
</comment>
<dbReference type="Proteomes" id="UP000036681">
    <property type="component" value="Unplaced"/>
</dbReference>
<dbReference type="GO" id="GO:0051726">
    <property type="term" value="P:regulation of cell cycle"/>
    <property type="evidence" value="ECO:0007669"/>
    <property type="project" value="TreeGrafter"/>
</dbReference>
<dbReference type="GO" id="GO:0005829">
    <property type="term" value="C:cytosol"/>
    <property type="evidence" value="ECO:0007669"/>
    <property type="project" value="TreeGrafter"/>
</dbReference>
<dbReference type="CDD" id="cd14132">
    <property type="entry name" value="STKc_CK2_alpha"/>
    <property type="match status" value="1"/>
</dbReference>
<evidence type="ECO:0000256" key="9">
    <source>
        <dbReference type="PROSITE-ProRule" id="PRU10141"/>
    </source>
</evidence>
<reference evidence="12" key="1">
    <citation type="submission" date="2023-03" db="UniProtKB">
        <authorList>
            <consortium name="WormBaseParasite"/>
        </authorList>
    </citation>
    <scope>IDENTIFICATION</scope>
</reference>
<evidence type="ECO:0000256" key="7">
    <source>
        <dbReference type="ARBA" id="ARBA00047899"/>
    </source>
</evidence>
<evidence type="ECO:0000256" key="8">
    <source>
        <dbReference type="ARBA" id="ARBA00048679"/>
    </source>
</evidence>
<dbReference type="InterPro" id="IPR017441">
    <property type="entry name" value="Protein_kinase_ATP_BS"/>
</dbReference>
<dbReference type="GO" id="GO:0005524">
    <property type="term" value="F:ATP binding"/>
    <property type="evidence" value="ECO:0007669"/>
    <property type="project" value="UniProtKB-UniRule"/>
</dbReference>
<evidence type="ECO:0000313" key="12">
    <source>
        <dbReference type="WBParaSite" id="ALUE_0000581301-mRNA-1"/>
    </source>
</evidence>
<accession>A0A9J2P8T3</accession>
<keyword evidence="11" id="KW-1185">Reference proteome</keyword>
<dbReference type="InterPro" id="IPR045216">
    <property type="entry name" value="CK2_alpha"/>
</dbReference>
<feature type="domain" description="Protein kinase" evidence="10">
    <location>
        <begin position="149"/>
        <end position="554"/>
    </location>
</feature>
<dbReference type="GO" id="GO:0004674">
    <property type="term" value="F:protein serine/threonine kinase activity"/>
    <property type="evidence" value="ECO:0007669"/>
    <property type="project" value="UniProtKB-KW"/>
</dbReference>
<dbReference type="PROSITE" id="PS00107">
    <property type="entry name" value="PROTEIN_KINASE_ATP"/>
    <property type="match status" value="1"/>
</dbReference>
<dbReference type="PANTHER" id="PTHR24054">
    <property type="entry name" value="CASEIN KINASE II SUBUNIT ALPHA"/>
    <property type="match status" value="1"/>
</dbReference>
<evidence type="ECO:0000256" key="5">
    <source>
        <dbReference type="ARBA" id="ARBA00022777"/>
    </source>
</evidence>
<dbReference type="PROSITE" id="PS50011">
    <property type="entry name" value="PROTEIN_KINASE_DOM"/>
    <property type="match status" value="1"/>
</dbReference>